<gene>
    <name evidence="4" type="ORF">ASV53_03425</name>
</gene>
<keyword evidence="2" id="KW-0472">Membrane</keyword>
<feature type="region of interest" description="Disordered" evidence="1">
    <location>
        <begin position="112"/>
        <end position="163"/>
    </location>
</feature>
<protein>
    <recommendedName>
        <fullName evidence="3">Type II secretion system protein GspB C-terminal domain-containing protein</fullName>
    </recommendedName>
</protein>
<evidence type="ECO:0000313" key="5">
    <source>
        <dbReference type="Proteomes" id="UP000215999"/>
    </source>
</evidence>
<feature type="transmembrane region" description="Helical" evidence="2">
    <location>
        <begin position="43"/>
        <end position="69"/>
    </location>
</feature>
<dbReference type="Pfam" id="PF16537">
    <property type="entry name" value="T2SSB"/>
    <property type="match status" value="1"/>
</dbReference>
<feature type="domain" description="Type II secretion system protein GspB C-terminal" evidence="3">
    <location>
        <begin position="238"/>
        <end position="297"/>
    </location>
</feature>
<evidence type="ECO:0000259" key="3">
    <source>
        <dbReference type="Pfam" id="PF16537"/>
    </source>
</evidence>
<dbReference type="InterPro" id="IPR032389">
    <property type="entry name" value="GspB_C"/>
</dbReference>
<sequence length="301" mass="32533">MSKLFTAIAQSEQSYQAQSAPNTLAYAPEKAVLTSHRGWGSMALFALPIVAVLGYTVLWPHLTASGLFVASKAKESEHKAVVDVHLATTNTQHDVLSDVTFLPYPELITEALPDPNWNRPQSVAVSNKSHLPSESEARAALSEPRVISAEPRDPNRDGWGLESLDLSGLSPELAEQLQSAIAATDAHQGFDTASPSPSVDSSTLRATSERATTPPPSQQAAKVVMAIGDLPADVQQRLPTMNLQTHIYSSSAKSRWVKVNGREVFEGDVVAPGVTLHSIEPRQVVLDFEKYHIAMPALSEW</sequence>
<keyword evidence="5" id="KW-1185">Reference proteome</keyword>
<feature type="compositionally biased region" description="Polar residues" evidence="1">
    <location>
        <begin position="191"/>
        <end position="211"/>
    </location>
</feature>
<evidence type="ECO:0000256" key="1">
    <source>
        <dbReference type="SAM" id="MobiDB-lite"/>
    </source>
</evidence>
<reference evidence="4 5" key="1">
    <citation type="journal article" date="2016" name="Antonie Van Leeuwenhoek">
        <title>Photobacterium sanguinicancri sp. nov. isolated from marine animals.</title>
        <authorList>
            <person name="Gomez-Gil B."/>
            <person name="Roque A."/>
            <person name="Rotllant G."/>
            <person name="Romalde J.L."/>
            <person name="Doce A."/>
            <person name="Eggermont M."/>
            <person name="Defoirdt T."/>
        </authorList>
    </citation>
    <scope>NUCLEOTIDE SEQUENCE [LARGE SCALE GENOMIC DNA]</scope>
    <source>
        <strain evidence="4 5">CAIM 1827</strain>
    </source>
</reference>
<organism evidence="4 5">
    <name type="scientific">Photobacterium sanguinicancri</name>
    <dbReference type="NCBI Taxonomy" id="875932"/>
    <lineage>
        <taxon>Bacteria</taxon>
        <taxon>Pseudomonadati</taxon>
        <taxon>Pseudomonadota</taxon>
        <taxon>Gammaproteobacteria</taxon>
        <taxon>Vibrionales</taxon>
        <taxon>Vibrionaceae</taxon>
        <taxon>Photobacterium</taxon>
    </lineage>
</organism>
<name>A0ABX4G2D8_9GAMM</name>
<dbReference type="RefSeq" id="WP_094956114.1">
    <property type="nucleotide sequence ID" value="NZ_NOIF01000011.1"/>
</dbReference>
<proteinExistence type="predicted"/>
<accession>A0ABX4G2D8</accession>
<comment type="caution">
    <text evidence="4">The sequence shown here is derived from an EMBL/GenBank/DDBJ whole genome shotgun (WGS) entry which is preliminary data.</text>
</comment>
<evidence type="ECO:0000256" key="2">
    <source>
        <dbReference type="SAM" id="Phobius"/>
    </source>
</evidence>
<feature type="region of interest" description="Disordered" evidence="1">
    <location>
        <begin position="188"/>
        <end position="218"/>
    </location>
</feature>
<evidence type="ECO:0000313" key="4">
    <source>
        <dbReference type="EMBL" id="OZS45358.1"/>
    </source>
</evidence>
<keyword evidence="2" id="KW-0812">Transmembrane</keyword>
<dbReference type="EMBL" id="NOIF01000011">
    <property type="protein sequence ID" value="OZS45358.1"/>
    <property type="molecule type" value="Genomic_DNA"/>
</dbReference>
<feature type="compositionally biased region" description="Polar residues" evidence="1">
    <location>
        <begin position="118"/>
        <end position="130"/>
    </location>
</feature>
<keyword evidence="2" id="KW-1133">Transmembrane helix</keyword>
<dbReference type="Proteomes" id="UP000215999">
    <property type="component" value="Unassembled WGS sequence"/>
</dbReference>